<evidence type="ECO:0000313" key="2">
    <source>
        <dbReference type="Proteomes" id="UP000604046"/>
    </source>
</evidence>
<keyword evidence="2" id="KW-1185">Reference proteome</keyword>
<evidence type="ECO:0000313" key="1">
    <source>
        <dbReference type="EMBL" id="CAE7197450.1"/>
    </source>
</evidence>
<organism evidence="1 2">
    <name type="scientific">Symbiodinium natans</name>
    <dbReference type="NCBI Taxonomy" id="878477"/>
    <lineage>
        <taxon>Eukaryota</taxon>
        <taxon>Sar</taxon>
        <taxon>Alveolata</taxon>
        <taxon>Dinophyceae</taxon>
        <taxon>Suessiales</taxon>
        <taxon>Symbiodiniaceae</taxon>
        <taxon>Symbiodinium</taxon>
    </lineage>
</organism>
<dbReference type="EMBL" id="CAJNDS010000358">
    <property type="protein sequence ID" value="CAE7197450.1"/>
    <property type="molecule type" value="Genomic_DNA"/>
</dbReference>
<sequence>MGAMDQCEELRAALRLKAGRPPPPADAPAAQAGMVQPGQSFRILCFHGFVQN</sequence>
<gene>
    <name evidence="1" type="ORF">SNAT2548_LOCUS5611</name>
</gene>
<accession>A0A812J2H0</accession>
<name>A0A812J2H0_9DINO</name>
<protein>
    <submittedName>
        <fullName evidence="1">Uncharacterized protein</fullName>
    </submittedName>
</protein>
<dbReference type="AlphaFoldDB" id="A0A812J2H0"/>
<feature type="non-terminal residue" evidence="1">
    <location>
        <position position="52"/>
    </location>
</feature>
<dbReference type="Proteomes" id="UP000604046">
    <property type="component" value="Unassembled WGS sequence"/>
</dbReference>
<proteinExistence type="predicted"/>
<comment type="caution">
    <text evidence="1">The sequence shown here is derived from an EMBL/GenBank/DDBJ whole genome shotgun (WGS) entry which is preliminary data.</text>
</comment>
<reference evidence="1" key="1">
    <citation type="submission" date="2021-02" db="EMBL/GenBank/DDBJ databases">
        <authorList>
            <person name="Dougan E. K."/>
            <person name="Rhodes N."/>
            <person name="Thang M."/>
            <person name="Chan C."/>
        </authorList>
    </citation>
    <scope>NUCLEOTIDE SEQUENCE</scope>
</reference>